<protein>
    <submittedName>
        <fullName evidence="2">Uncharacterized protein</fullName>
    </submittedName>
</protein>
<gene>
    <name evidence="2" type="ORF">FISHEDRAFT_68622</name>
</gene>
<evidence type="ECO:0000313" key="3">
    <source>
        <dbReference type="Proteomes" id="UP000054144"/>
    </source>
</evidence>
<proteinExistence type="predicted"/>
<keyword evidence="3" id="KW-1185">Reference proteome</keyword>
<dbReference type="AlphaFoldDB" id="A0A0D7AQ75"/>
<dbReference type="Proteomes" id="UP000054144">
    <property type="component" value="Unassembled WGS sequence"/>
</dbReference>
<accession>A0A0D7AQ75</accession>
<feature type="region of interest" description="Disordered" evidence="1">
    <location>
        <begin position="150"/>
        <end position="241"/>
    </location>
</feature>
<name>A0A0D7AQ75_9AGAR</name>
<reference evidence="2 3" key="1">
    <citation type="journal article" date="2015" name="Fungal Genet. Biol.">
        <title>Evolution of novel wood decay mechanisms in Agaricales revealed by the genome sequences of Fistulina hepatica and Cylindrobasidium torrendii.</title>
        <authorList>
            <person name="Floudas D."/>
            <person name="Held B.W."/>
            <person name="Riley R."/>
            <person name="Nagy L.G."/>
            <person name="Koehler G."/>
            <person name="Ransdell A.S."/>
            <person name="Younus H."/>
            <person name="Chow J."/>
            <person name="Chiniquy J."/>
            <person name="Lipzen A."/>
            <person name="Tritt A."/>
            <person name="Sun H."/>
            <person name="Haridas S."/>
            <person name="LaButti K."/>
            <person name="Ohm R.A."/>
            <person name="Kues U."/>
            <person name="Blanchette R.A."/>
            <person name="Grigoriev I.V."/>
            <person name="Minto R.E."/>
            <person name="Hibbett D.S."/>
        </authorList>
    </citation>
    <scope>NUCLEOTIDE SEQUENCE [LARGE SCALE GENOMIC DNA]</scope>
    <source>
        <strain evidence="2 3">ATCC 64428</strain>
    </source>
</reference>
<evidence type="ECO:0000313" key="2">
    <source>
        <dbReference type="EMBL" id="KIY53687.1"/>
    </source>
</evidence>
<dbReference type="EMBL" id="KN881591">
    <property type="protein sequence ID" value="KIY53687.1"/>
    <property type="molecule type" value="Genomic_DNA"/>
</dbReference>
<feature type="compositionally biased region" description="Basic and acidic residues" evidence="1">
    <location>
        <begin position="159"/>
        <end position="174"/>
    </location>
</feature>
<feature type="compositionally biased region" description="Low complexity" evidence="1">
    <location>
        <begin position="175"/>
        <end position="195"/>
    </location>
</feature>
<evidence type="ECO:0000256" key="1">
    <source>
        <dbReference type="SAM" id="MobiDB-lite"/>
    </source>
</evidence>
<sequence>MSLADAFITPAEAARMLAWLPSIDDASNASNLSTSAVHELQEFRDRFLRVANSRTRAYPSPNCKSPANTVSLFESKVNSISTTAHFYYTLLFLGINDCTRNGVTCNCATGCMHNGRMHSTACDGATHDSAMHTMCDVALRATQDDVTHDGAMRTTQDGATHDGTTHDGATRDGTTHNGTTHNGTTHNGTTHNGTTQDGAAHDGTMHTMQDGACQRGGTKSKRTSTATRQHNKRRRIGKDGAMQTCFSVSKGPICDDTGPAL</sequence>
<organism evidence="2 3">
    <name type="scientific">Fistulina hepatica ATCC 64428</name>
    <dbReference type="NCBI Taxonomy" id="1128425"/>
    <lineage>
        <taxon>Eukaryota</taxon>
        <taxon>Fungi</taxon>
        <taxon>Dikarya</taxon>
        <taxon>Basidiomycota</taxon>
        <taxon>Agaricomycotina</taxon>
        <taxon>Agaricomycetes</taxon>
        <taxon>Agaricomycetidae</taxon>
        <taxon>Agaricales</taxon>
        <taxon>Fistulinaceae</taxon>
        <taxon>Fistulina</taxon>
    </lineage>
</organism>